<gene>
    <name evidence="3" type="ORF">IAC87_04610</name>
</gene>
<dbReference type="Gene3D" id="3.30.830.10">
    <property type="entry name" value="Metalloenzyme, LuxS/M16 peptidase-like"/>
    <property type="match status" value="1"/>
</dbReference>
<feature type="chain" id="PRO_5038877293" evidence="2">
    <location>
        <begin position="20"/>
        <end position="688"/>
    </location>
</feature>
<evidence type="ECO:0000313" key="3">
    <source>
        <dbReference type="EMBL" id="MBO8481809.1"/>
    </source>
</evidence>
<dbReference type="GO" id="GO:0046872">
    <property type="term" value="F:metal ion binding"/>
    <property type="evidence" value="ECO:0007669"/>
    <property type="project" value="InterPro"/>
</dbReference>
<feature type="non-terminal residue" evidence="3">
    <location>
        <position position="688"/>
    </location>
</feature>
<comment type="caution">
    <text evidence="3">The sequence shown here is derived from an EMBL/GenBank/DDBJ whole genome shotgun (WGS) entry which is preliminary data.</text>
</comment>
<dbReference type="Proteomes" id="UP000823772">
    <property type="component" value="Unassembled WGS sequence"/>
</dbReference>
<keyword evidence="2" id="KW-0732">Signal</keyword>
<evidence type="ECO:0000256" key="1">
    <source>
        <dbReference type="SAM" id="MobiDB-lite"/>
    </source>
</evidence>
<name>A0A9D9J127_9BACT</name>
<reference evidence="3" key="1">
    <citation type="submission" date="2020-10" db="EMBL/GenBank/DDBJ databases">
        <authorList>
            <person name="Gilroy R."/>
        </authorList>
    </citation>
    <scope>NUCLEOTIDE SEQUENCE</scope>
    <source>
        <strain evidence="3">B3-2255</strain>
    </source>
</reference>
<organism evidence="3 4">
    <name type="scientific">Candidatus Merdivivens faecigallinarum</name>
    <dbReference type="NCBI Taxonomy" id="2840871"/>
    <lineage>
        <taxon>Bacteria</taxon>
        <taxon>Pseudomonadati</taxon>
        <taxon>Bacteroidota</taxon>
        <taxon>Bacteroidia</taxon>
        <taxon>Bacteroidales</taxon>
        <taxon>Muribaculaceae</taxon>
        <taxon>Muribaculaceae incertae sedis</taxon>
        <taxon>Candidatus Merdivivens</taxon>
    </lineage>
</organism>
<sequence>MARIILLIISMVSSLALSAAVAPAAGAQRHSGRPETLPDAPNLRKGVLGNGLTYYIITDNSDAGMADFILVQKPFGPSVNPDGRHGSAFATGLYSFPGNLGPAFLACAGAPVGTSSFFTEDRDACIYRITDMPVTGMAEADSAILMLVNIASRDAALPLSRQALIVSGDVDPDRVEEHVSLLSMHEPLRKTDGSRKTGGSTGRGAGRPEMSGTVRIEDSGNFSVVTVSYPLRPLPEKLRNTVIVPISGRMNLYISEAIDRRLSLAAESYGLNLLWHSVSVRESGPGSVLGIGLGLASSDTCIVKDMLKAVMETVESEGFSMEEYRMADRAFSGGTLGVSARNLRKELADRAVSNFIYGTSLASSVQERDYLLARPLSDTLGLDYLNRYASAIFKSGCARRDSLPEAPAVMNDPFTADTALLPAVPQRISARLVRTEHLTGASVLPFSNGLKVYYKEDPEAEAVSFSIFYKGGYSEDTGISPGAGAFYSDIMKLDSVSGMDYRRFERLLECYGITLECDFALNHLTVSGKCPVTSLDVLWRGLNAFINERTADSAAFADYVARERMLLQYGDGSECREIADTMDFLLHPFSEFSSRKRLSALDSLDYASIRDFISEKLDRTGNAVFAFVSPLSVEGFKDVCRENAGWFEKKKAVRNRNYRDNLNVLTGQVTSKLSFGGHGADAEYGGNV</sequence>
<feature type="region of interest" description="Disordered" evidence="1">
    <location>
        <begin position="187"/>
        <end position="213"/>
    </location>
</feature>
<accession>A0A9D9J127</accession>
<dbReference type="InterPro" id="IPR011249">
    <property type="entry name" value="Metalloenz_LuxS/M16"/>
</dbReference>
<evidence type="ECO:0000313" key="4">
    <source>
        <dbReference type="Proteomes" id="UP000823772"/>
    </source>
</evidence>
<evidence type="ECO:0000256" key="2">
    <source>
        <dbReference type="SAM" id="SignalP"/>
    </source>
</evidence>
<proteinExistence type="predicted"/>
<dbReference type="EMBL" id="JADILY010000098">
    <property type="protein sequence ID" value="MBO8481809.1"/>
    <property type="molecule type" value="Genomic_DNA"/>
</dbReference>
<protein>
    <submittedName>
        <fullName evidence="3">Uncharacterized protein</fullName>
    </submittedName>
</protein>
<reference evidence="3" key="2">
    <citation type="journal article" date="2021" name="PeerJ">
        <title>Extensive microbial diversity within the chicken gut microbiome revealed by metagenomics and culture.</title>
        <authorList>
            <person name="Gilroy R."/>
            <person name="Ravi A."/>
            <person name="Getino M."/>
            <person name="Pursley I."/>
            <person name="Horton D.L."/>
            <person name="Alikhan N.F."/>
            <person name="Baker D."/>
            <person name="Gharbi K."/>
            <person name="Hall N."/>
            <person name="Watson M."/>
            <person name="Adriaenssens E.M."/>
            <person name="Foster-Nyarko E."/>
            <person name="Jarju S."/>
            <person name="Secka A."/>
            <person name="Antonio M."/>
            <person name="Oren A."/>
            <person name="Chaudhuri R.R."/>
            <person name="La Ragione R."/>
            <person name="Hildebrand F."/>
            <person name="Pallen M.J."/>
        </authorList>
    </citation>
    <scope>NUCLEOTIDE SEQUENCE</scope>
    <source>
        <strain evidence="3">B3-2255</strain>
    </source>
</reference>
<dbReference type="AlphaFoldDB" id="A0A9D9J127"/>
<dbReference type="SUPFAM" id="SSF63411">
    <property type="entry name" value="LuxS/MPP-like metallohydrolase"/>
    <property type="match status" value="1"/>
</dbReference>
<feature type="signal peptide" evidence="2">
    <location>
        <begin position="1"/>
        <end position="19"/>
    </location>
</feature>